<dbReference type="RefSeq" id="WP_377607200.1">
    <property type="nucleotide sequence ID" value="NZ_JBHUME010000019.1"/>
</dbReference>
<dbReference type="Proteomes" id="UP001597541">
    <property type="component" value="Unassembled WGS sequence"/>
</dbReference>
<reference evidence="2" key="1">
    <citation type="journal article" date="2019" name="Int. J. Syst. Evol. Microbiol.">
        <title>The Global Catalogue of Microorganisms (GCM) 10K type strain sequencing project: providing services to taxonomists for standard genome sequencing and annotation.</title>
        <authorList>
            <consortium name="The Broad Institute Genomics Platform"/>
            <consortium name="The Broad Institute Genome Sequencing Center for Infectious Disease"/>
            <person name="Wu L."/>
            <person name="Ma J."/>
        </authorList>
    </citation>
    <scope>NUCLEOTIDE SEQUENCE [LARGE SCALE GENOMIC DNA]</scope>
    <source>
        <strain evidence="2">KCTC 3950</strain>
    </source>
</reference>
<comment type="caution">
    <text evidence="1">The sequence shown here is derived from an EMBL/GenBank/DDBJ whole genome shotgun (WGS) entry which is preliminary data.</text>
</comment>
<dbReference type="InterPro" id="IPR025394">
    <property type="entry name" value="DUF4127"/>
</dbReference>
<protein>
    <submittedName>
        <fullName evidence="1">DUF4127 family protein</fullName>
    </submittedName>
</protein>
<name>A0ABW5PKL6_9BACL</name>
<accession>A0ABW5PKL6</accession>
<sequence>MKKKIIYVPLDERPCNYDFPSLIAADTDVELVRPPLSWMGNKKLPGRIDTIWEWVLEQAPGAYGAILSMDTLLYGGIVPSRLHSETEQACSDRLSRLRQLKESNPSLVVYAFHLIMRCPRYSSSDEEPDYYGQWGETIFNIGDLQHRLELGLAADLEMEARALEKLSAEVPKEALDDYVSRRAVNRAANERSIELAAEGVIDFMIVPQDDSAPYGWTAKDQMRIRERIHQLEADLDVYMYPGADEAGCTLLARMLNQIQGTKPAVYPRFSSVDGPSVIPLYEDRPLLESLKYQIIAAGGIVASSAAEADLVLLVNSPGGKMEEASQQSQVSLEYGTRRNVIELSEFGEYVLRNLGKPCAVADVAYANGADLKLLRLLRQKNMLFELAGYAGWNTSSNTIGTVLAQSMAYLLYGASRSHFDFLALRLVEDAGYCSSVRGKLSGGPIQQLGWNYFEADGVRGKVSGLVREELESFVSECIEDGRHKVLIQDCWLPWNRMFEVGLKVQYADNDVPSEIDPAG</sequence>
<evidence type="ECO:0000313" key="1">
    <source>
        <dbReference type="EMBL" id="MFD2615374.1"/>
    </source>
</evidence>
<evidence type="ECO:0000313" key="2">
    <source>
        <dbReference type="Proteomes" id="UP001597541"/>
    </source>
</evidence>
<keyword evidence="2" id="KW-1185">Reference proteome</keyword>
<dbReference type="Pfam" id="PF13552">
    <property type="entry name" value="DUF4127"/>
    <property type="match status" value="1"/>
</dbReference>
<gene>
    <name evidence="1" type="ORF">ACFSUF_23505</name>
</gene>
<proteinExistence type="predicted"/>
<organism evidence="1 2">
    <name type="scientific">Paenibacillus gansuensis</name>
    <dbReference type="NCBI Taxonomy" id="306542"/>
    <lineage>
        <taxon>Bacteria</taxon>
        <taxon>Bacillati</taxon>
        <taxon>Bacillota</taxon>
        <taxon>Bacilli</taxon>
        <taxon>Bacillales</taxon>
        <taxon>Paenibacillaceae</taxon>
        <taxon>Paenibacillus</taxon>
    </lineage>
</organism>
<dbReference type="EMBL" id="JBHUME010000019">
    <property type="protein sequence ID" value="MFD2615374.1"/>
    <property type="molecule type" value="Genomic_DNA"/>
</dbReference>